<dbReference type="AlphaFoldDB" id="A0A8J2Q312"/>
<dbReference type="EMBL" id="CAJVCH010560826">
    <property type="protein sequence ID" value="CAG7831511.1"/>
    <property type="molecule type" value="Genomic_DNA"/>
</dbReference>
<sequence length="76" mass="8196">MTFRSLLMDPRPQQSQMMYGDGVDSLDTSNDVVIGAGGSNRKPIIVPAEDAALPNIPSMMTLLLLLALLSLVIHFP</sequence>
<keyword evidence="1" id="KW-0472">Membrane</keyword>
<keyword evidence="3" id="KW-1185">Reference proteome</keyword>
<dbReference type="Proteomes" id="UP000708208">
    <property type="component" value="Unassembled WGS sequence"/>
</dbReference>
<keyword evidence="1" id="KW-1133">Transmembrane helix</keyword>
<evidence type="ECO:0000256" key="1">
    <source>
        <dbReference type="SAM" id="Phobius"/>
    </source>
</evidence>
<accession>A0A8J2Q312</accession>
<organism evidence="2 3">
    <name type="scientific">Allacma fusca</name>
    <dbReference type="NCBI Taxonomy" id="39272"/>
    <lineage>
        <taxon>Eukaryota</taxon>
        <taxon>Metazoa</taxon>
        <taxon>Ecdysozoa</taxon>
        <taxon>Arthropoda</taxon>
        <taxon>Hexapoda</taxon>
        <taxon>Collembola</taxon>
        <taxon>Symphypleona</taxon>
        <taxon>Sminthuridae</taxon>
        <taxon>Allacma</taxon>
    </lineage>
</organism>
<protein>
    <submittedName>
        <fullName evidence="2">Uncharacterized protein</fullName>
    </submittedName>
</protein>
<keyword evidence="1" id="KW-0812">Transmembrane</keyword>
<reference evidence="2" key="1">
    <citation type="submission" date="2021-06" db="EMBL/GenBank/DDBJ databases">
        <authorList>
            <person name="Hodson N. C."/>
            <person name="Mongue J. A."/>
            <person name="Jaron S. K."/>
        </authorList>
    </citation>
    <scope>NUCLEOTIDE SEQUENCE</scope>
</reference>
<evidence type="ECO:0000313" key="3">
    <source>
        <dbReference type="Proteomes" id="UP000708208"/>
    </source>
</evidence>
<gene>
    <name evidence="2" type="ORF">AFUS01_LOCUS41252</name>
</gene>
<evidence type="ECO:0000313" key="2">
    <source>
        <dbReference type="EMBL" id="CAG7831511.1"/>
    </source>
</evidence>
<proteinExistence type="predicted"/>
<name>A0A8J2Q312_9HEXA</name>
<comment type="caution">
    <text evidence="2">The sequence shown here is derived from an EMBL/GenBank/DDBJ whole genome shotgun (WGS) entry which is preliminary data.</text>
</comment>
<feature type="transmembrane region" description="Helical" evidence="1">
    <location>
        <begin position="56"/>
        <end position="75"/>
    </location>
</feature>